<dbReference type="CDD" id="cd05262">
    <property type="entry name" value="SDR_a7"/>
    <property type="match status" value="1"/>
</dbReference>
<protein>
    <submittedName>
        <fullName evidence="4">Nucleoside-diphosphate-sugar epimerase</fullName>
    </submittedName>
    <submittedName>
        <fullName evidence="3">Oxidoreductase</fullName>
    </submittedName>
</protein>
<evidence type="ECO:0000256" key="1">
    <source>
        <dbReference type="SAM" id="MobiDB-lite"/>
    </source>
</evidence>
<dbReference type="EMBL" id="JACGWW010000004">
    <property type="protein sequence ID" value="MBA8814353.1"/>
    <property type="molecule type" value="Genomic_DNA"/>
</dbReference>
<reference evidence="4 6" key="2">
    <citation type="submission" date="2020-07" db="EMBL/GenBank/DDBJ databases">
        <title>Sequencing the genomes of 1000 actinobacteria strains.</title>
        <authorList>
            <person name="Klenk H.-P."/>
        </authorList>
    </citation>
    <scope>NUCLEOTIDE SEQUENCE [LARGE SCALE GENOMIC DNA]</scope>
    <source>
        <strain evidence="4 6">DSM 10309</strain>
    </source>
</reference>
<keyword evidence="5" id="KW-1185">Reference proteome</keyword>
<evidence type="ECO:0000259" key="2">
    <source>
        <dbReference type="Pfam" id="PF01370"/>
    </source>
</evidence>
<dbReference type="PANTHER" id="PTHR48079">
    <property type="entry name" value="PROTEIN YEEZ"/>
    <property type="match status" value="1"/>
</dbReference>
<dbReference type="PANTHER" id="PTHR48079:SF6">
    <property type="entry name" value="NAD(P)-BINDING DOMAIN-CONTAINING PROTEIN-RELATED"/>
    <property type="match status" value="1"/>
</dbReference>
<dbReference type="RefSeq" id="WP_146857132.1">
    <property type="nucleotide sequence ID" value="NZ_BAAAHR010000003.1"/>
</dbReference>
<feature type="domain" description="NAD-dependent epimerase/dehydratase" evidence="2">
    <location>
        <begin position="3"/>
        <end position="213"/>
    </location>
</feature>
<feature type="region of interest" description="Disordered" evidence="1">
    <location>
        <begin position="117"/>
        <end position="140"/>
    </location>
</feature>
<evidence type="ECO:0000313" key="5">
    <source>
        <dbReference type="Proteomes" id="UP000321154"/>
    </source>
</evidence>
<proteinExistence type="predicted"/>
<gene>
    <name evidence="4" type="ORF">FB463_002624</name>
    <name evidence="3" type="ORF">FFA01_31270</name>
</gene>
<evidence type="ECO:0000313" key="6">
    <source>
        <dbReference type="Proteomes" id="UP000522688"/>
    </source>
</evidence>
<dbReference type="InterPro" id="IPR051783">
    <property type="entry name" value="NAD(P)-dependent_oxidoreduct"/>
</dbReference>
<dbReference type="AlphaFoldDB" id="A0A7W3JK93"/>
<dbReference type="SUPFAM" id="SSF51735">
    <property type="entry name" value="NAD(P)-binding Rossmann-fold domains"/>
    <property type="match status" value="1"/>
</dbReference>
<organism evidence="4 6">
    <name type="scientific">Frigoribacterium faeni</name>
    <dbReference type="NCBI Taxonomy" id="145483"/>
    <lineage>
        <taxon>Bacteria</taxon>
        <taxon>Bacillati</taxon>
        <taxon>Actinomycetota</taxon>
        <taxon>Actinomycetes</taxon>
        <taxon>Micrococcales</taxon>
        <taxon>Microbacteriaceae</taxon>
        <taxon>Frigoribacterium</taxon>
    </lineage>
</organism>
<comment type="caution">
    <text evidence="4">The sequence shown here is derived from an EMBL/GenBank/DDBJ whole genome shotgun (WGS) entry which is preliminary data.</text>
</comment>
<dbReference type="Proteomes" id="UP000522688">
    <property type="component" value="Unassembled WGS sequence"/>
</dbReference>
<dbReference type="GO" id="GO:0004029">
    <property type="term" value="F:aldehyde dehydrogenase (NAD+) activity"/>
    <property type="evidence" value="ECO:0007669"/>
    <property type="project" value="TreeGrafter"/>
</dbReference>
<dbReference type="Gene3D" id="3.40.50.720">
    <property type="entry name" value="NAD(P)-binding Rossmann-like Domain"/>
    <property type="match status" value="1"/>
</dbReference>
<dbReference type="Proteomes" id="UP000321154">
    <property type="component" value="Unassembled WGS sequence"/>
</dbReference>
<reference evidence="3 5" key="1">
    <citation type="submission" date="2019-07" db="EMBL/GenBank/DDBJ databases">
        <title>Whole genome shotgun sequence of Frigoribacterium faeni NBRC 103066.</title>
        <authorList>
            <person name="Hosoyama A."/>
            <person name="Uohara A."/>
            <person name="Ohji S."/>
            <person name="Ichikawa N."/>
        </authorList>
    </citation>
    <scope>NUCLEOTIDE SEQUENCE [LARGE SCALE GENOMIC DNA]</scope>
    <source>
        <strain evidence="3 5">NBRC 103066</strain>
    </source>
</reference>
<dbReference type="EMBL" id="BJUV01000075">
    <property type="protein sequence ID" value="GEK84818.1"/>
    <property type="molecule type" value="Genomic_DNA"/>
</dbReference>
<name>A0A7W3JK93_9MICO</name>
<evidence type="ECO:0000313" key="4">
    <source>
        <dbReference type="EMBL" id="MBA8814353.1"/>
    </source>
</evidence>
<accession>A0A7W3JK93</accession>
<dbReference type="Pfam" id="PF01370">
    <property type="entry name" value="Epimerase"/>
    <property type="match status" value="1"/>
</dbReference>
<sequence length="323" mass="32503">MRVFVTGASGWIGSATVSELTAAGHEVVGLARSDASAAALEAEGVEVRRGDLDDLDALRLGAADADAVVHLANKHDWSDPAASNRAERGAVEALLSVLEGTDRPFLLASGVAGLAAGRPSTEADRSPHEGPQAPRGGTENLALGALDRGVRAVSLRFAPTVHGTGDHGFIASIVAVARDRGVSAYPGDGTNRWPAVHRSDAGRLVALGLEHAAGAGPRSGAAAGLPGAAAGSPGAAADSGTVLHAVAEEGMTTRAIAEAVGRMLDLPVESVPADRAAEHFGWIGGFFSLDMAASSAATRELLGWAPSGPTLIEDLDAGAYRSA</sequence>
<dbReference type="GO" id="GO:0005737">
    <property type="term" value="C:cytoplasm"/>
    <property type="evidence" value="ECO:0007669"/>
    <property type="project" value="TreeGrafter"/>
</dbReference>
<dbReference type="OrthoDB" id="9787292at2"/>
<dbReference type="InterPro" id="IPR001509">
    <property type="entry name" value="Epimerase_deHydtase"/>
</dbReference>
<dbReference type="InterPro" id="IPR036291">
    <property type="entry name" value="NAD(P)-bd_dom_sf"/>
</dbReference>
<evidence type="ECO:0000313" key="3">
    <source>
        <dbReference type="EMBL" id="GEK84818.1"/>
    </source>
</evidence>